<evidence type="ECO:0000256" key="1">
    <source>
        <dbReference type="ARBA" id="ARBA00004752"/>
    </source>
</evidence>
<sequence>MSRHRQQQVRPRYGRIAALAGAVVVTAVAVLGGTGLLPTAGQPAVATTAAYDRSPTGSRAPAQQQAPAPVSGTGSADAAESRVSPARDVSLPAHSGTGKRVVFSQSRQRVWLVTGGHRVARTYLVSGSVYDNLDPGTFEVYSRSEQAYGIDDSGTMKYFVRFTQGDSAAIGFHDIPIDDGHLVQTVAQLGTPQSHGCIRQERPDAIALWKFAPLGTTVVVTA</sequence>
<dbReference type="CDD" id="cd16913">
    <property type="entry name" value="YkuD_like"/>
    <property type="match status" value="1"/>
</dbReference>
<dbReference type="AlphaFoldDB" id="A0A7X0VC32"/>
<feature type="transmembrane region" description="Helical" evidence="8">
    <location>
        <begin position="12"/>
        <end position="37"/>
    </location>
</feature>
<dbReference type="GO" id="GO:0016740">
    <property type="term" value="F:transferase activity"/>
    <property type="evidence" value="ECO:0007669"/>
    <property type="project" value="UniProtKB-KW"/>
</dbReference>
<feature type="active site" description="Proton donor/acceptor" evidence="6">
    <location>
        <position position="173"/>
    </location>
</feature>
<evidence type="ECO:0000313" key="11">
    <source>
        <dbReference type="Proteomes" id="UP000523955"/>
    </source>
</evidence>
<proteinExistence type="predicted"/>
<feature type="domain" description="L,D-TPase catalytic" evidence="9">
    <location>
        <begin position="99"/>
        <end position="221"/>
    </location>
</feature>
<organism evidence="10 11">
    <name type="scientific">Nocardioides luti</name>
    <dbReference type="NCBI Taxonomy" id="2761101"/>
    <lineage>
        <taxon>Bacteria</taxon>
        <taxon>Bacillati</taxon>
        <taxon>Actinomycetota</taxon>
        <taxon>Actinomycetes</taxon>
        <taxon>Propionibacteriales</taxon>
        <taxon>Nocardioidaceae</taxon>
        <taxon>Nocardioides</taxon>
    </lineage>
</organism>
<feature type="compositionally biased region" description="Low complexity" evidence="7">
    <location>
        <begin position="60"/>
        <end position="69"/>
    </location>
</feature>
<dbReference type="PANTHER" id="PTHR30582">
    <property type="entry name" value="L,D-TRANSPEPTIDASE"/>
    <property type="match status" value="1"/>
</dbReference>
<dbReference type="PROSITE" id="PS52029">
    <property type="entry name" value="LD_TPASE"/>
    <property type="match status" value="1"/>
</dbReference>
<dbReference type="GO" id="GO:0071972">
    <property type="term" value="F:peptidoglycan L,D-transpeptidase activity"/>
    <property type="evidence" value="ECO:0007669"/>
    <property type="project" value="TreeGrafter"/>
</dbReference>
<keyword evidence="3 6" id="KW-0133">Cell shape</keyword>
<keyword evidence="2" id="KW-0808">Transferase</keyword>
<keyword evidence="11" id="KW-1185">Reference proteome</keyword>
<protein>
    <submittedName>
        <fullName evidence="10">L,D-transpeptidase</fullName>
    </submittedName>
</protein>
<evidence type="ECO:0000256" key="5">
    <source>
        <dbReference type="ARBA" id="ARBA00023316"/>
    </source>
</evidence>
<dbReference type="SUPFAM" id="SSF141523">
    <property type="entry name" value="L,D-transpeptidase catalytic domain-like"/>
    <property type="match status" value="1"/>
</dbReference>
<evidence type="ECO:0000259" key="9">
    <source>
        <dbReference type="PROSITE" id="PS52029"/>
    </source>
</evidence>
<evidence type="ECO:0000313" key="10">
    <source>
        <dbReference type="EMBL" id="MBB6629055.1"/>
    </source>
</evidence>
<dbReference type="RefSeq" id="WP_185254050.1">
    <property type="nucleotide sequence ID" value="NZ_JACKXE010000001.1"/>
</dbReference>
<dbReference type="GO" id="GO:0008360">
    <property type="term" value="P:regulation of cell shape"/>
    <property type="evidence" value="ECO:0007669"/>
    <property type="project" value="UniProtKB-UniRule"/>
</dbReference>
<keyword evidence="4 6" id="KW-0573">Peptidoglycan synthesis</keyword>
<name>A0A7X0VC32_9ACTN</name>
<evidence type="ECO:0000256" key="2">
    <source>
        <dbReference type="ARBA" id="ARBA00022679"/>
    </source>
</evidence>
<feature type="active site" description="Nucleophile" evidence="6">
    <location>
        <position position="197"/>
    </location>
</feature>
<dbReference type="GO" id="GO:0018104">
    <property type="term" value="P:peptidoglycan-protein cross-linking"/>
    <property type="evidence" value="ECO:0007669"/>
    <property type="project" value="TreeGrafter"/>
</dbReference>
<keyword evidence="8" id="KW-0812">Transmembrane</keyword>
<comment type="caution">
    <text evidence="10">The sequence shown here is derived from an EMBL/GenBank/DDBJ whole genome shotgun (WGS) entry which is preliminary data.</text>
</comment>
<reference evidence="10 11" key="1">
    <citation type="submission" date="2020-08" db="EMBL/GenBank/DDBJ databases">
        <authorList>
            <person name="Seo M.-J."/>
        </authorList>
    </citation>
    <scope>NUCLEOTIDE SEQUENCE [LARGE SCALE GENOMIC DNA]</scope>
    <source>
        <strain evidence="10 11">KIGAM211</strain>
    </source>
</reference>
<dbReference type="Pfam" id="PF03734">
    <property type="entry name" value="YkuD"/>
    <property type="match status" value="1"/>
</dbReference>
<evidence type="ECO:0000256" key="7">
    <source>
        <dbReference type="SAM" id="MobiDB-lite"/>
    </source>
</evidence>
<dbReference type="PANTHER" id="PTHR30582:SF2">
    <property type="entry name" value="L,D-TRANSPEPTIDASE YCIB-RELATED"/>
    <property type="match status" value="1"/>
</dbReference>
<dbReference type="InterPro" id="IPR005490">
    <property type="entry name" value="LD_TPept_cat_dom"/>
</dbReference>
<keyword evidence="8" id="KW-0472">Membrane</keyword>
<keyword evidence="5 6" id="KW-0961">Cell wall biogenesis/degradation</keyword>
<evidence type="ECO:0000256" key="6">
    <source>
        <dbReference type="PROSITE-ProRule" id="PRU01373"/>
    </source>
</evidence>
<dbReference type="GO" id="GO:0005576">
    <property type="term" value="C:extracellular region"/>
    <property type="evidence" value="ECO:0007669"/>
    <property type="project" value="TreeGrafter"/>
</dbReference>
<accession>A0A7X0VC32</accession>
<dbReference type="EMBL" id="JACKXE010000001">
    <property type="protein sequence ID" value="MBB6629055.1"/>
    <property type="molecule type" value="Genomic_DNA"/>
</dbReference>
<dbReference type="InterPro" id="IPR050979">
    <property type="entry name" value="LD-transpeptidase"/>
</dbReference>
<dbReference type="Gene3D" id="2.40.440.10">
    <property type="entry name" value="L,D-transpeptidase catalytic domain-like"/>
    <property type="match status" value="1"/>
</dbReference>
<keyword evidence="8" id="KW-1133">Transmembrane helix</keyword>
<evidence type="ECO:0000256" key="3">
    <source>
        <dbReference type="ARBA" id="ARBA00022960"/>
    </source>
</evidence>
<dbReference type="UniPathway" id="UPA00219"/>
<feature type="region of interest" description="Disordered" evidence="7">
    <location>
        <begin position="48"/>
        <end position="95"/>
    </location>
</feature>
<dbReference type="InterPro" id="IPR038063">
    <property type="entry name" value="Transpep_catalytic_dom"/>
</dbReference>
<evidence type="ECO:0000256" key="4">
    <source>
        <dbReference type="ARBA" id="ARBA00022984"/>
    </source>
</evidence>
<dbReference type="Proteomes" id="UP000523955">
    <property type="component" value="Unassembled WGS sequence"/>
</dbReference>
<comment type="pathway">
    <text evidence="1 6">Cell wall biogenesis; peptidoglycan biosynthesis.</text>
</comment>
<dbReference type="GO" id="GO:0071555">
    <property type="term" value="P:cell wall organization"/>
    <property type="evidence" value="ECO:0007669"/>
    <property type="project" value="UniProtKB-UniRule"/>
</dbReference>
<gene>
    <name evidence="10" type="ORF">H5V45_17140</name>
</gene>
<evidence type="ECO:0000256" key="8">
    <source>
        <dbReference type="SAM" id="Phobius"/>
    </source>
</evidence>